<keyword evidence="10" id="KW-0732">Signal</keyword>
<evidence type="ECO:0000256" key="4">
    <source>
        <dbReference type="ARBA" id="ARBA00012682"/>
    </source>
</evidence>
<keyword evidence="8" id="KW-1015">Disulfide bond</keyword>
<reference evidence="12 13" key="1">
    <citation type="submission" date="2019-01" db="EMBL/GenBank/DDBJ databases">
        <title>Draft Genome Sequencing of Zygosaccharomyces mellis Ca-7.</title>
        <authorList>
            <person name="Shiwa Y."/>
            <person name="Kanesaki Y."/>
            <person name="Ishige T."/>
            <person name="Mura K."/>
            <person name="Hori T."/>
            <person name="Tamura T."/>
        </authorList>
    </citation>
    <scope>NUCLEOTIDE SEQUENCE [LARGE SCALE GENOMIC DNA]</scope>
    <source>
        <strain evidence="12 13">Ca-7</strain>
    </source>
</reference>
<evidence type="ECO:0000256" key="1">
    <source>
        <dbReference type="ARBA" id="ARBA00004196"/>
    </source>
</evidence>
<dbReference type="GO" id="GO:0005507">
    <property type="term" value="F:copper ion binding"/>
    <property type="evidence" value="ECO:0007669"/>
    <property type="project" value="InterPro"/>
</dbReference>
<dbReference type="OrthoDB" id="159229at2759"/>
<evidence type="ECO:0000259" key="11">
    <source>
        <dbReference type="Pfam" id="PF00080"/>
    </source>
</evidence>
<dbReference type="InterPro" id="IPR001424">
    <property type="entry name" value="SOD_Cu_Zn_dom"/>
</dbReference>
<accession>A0A4C2E5Y3</accession>
<comment type="catalytic activity">
    <reaction evidence="9">
        <text>2 superoxide + 2 H(+) = H2O2 + O2</text>
        <dbReference type="Rhea" id="RHEA:20696"/>
        <dbReference type="ChEBI" id="CHEBI:15378"/>
        <dbReference type="ChEBI" id="CHEBI:15379"/>
        <dbReference type="ChEBI" id="CHEBI:16240"/>
        <dbReference type="ChEBI" id="CHEBI:18421"/>
        <dbReference type="EC" id="1.15.1.1"/>
    </reaction>
</comment>
<keyword evidence="13" id="KW-1185">Reference proteome</keyword>
<feature type="chain" id="PRO_5020857140" description="superoxide dismutase" evidence="10">
    <location>
        <begin position="22"/>
        <end position="168"/>
    </location>
</feature>
<dbReference type="EMBL" id="BIMX01000001">
    <property type="protein sequence ID" value="GCE97378.1"/>
    <property type="molecule type" value="Genomic_DNA"/>
</dbReference>
<evidence type="ECO:0000256" key="10">
    <source>
        <dbReference type="SAM" id="SignalP"/>
    </source>
</evidence>
<dbReference type="PANTHER" id="PTHR10003">
    <property type="entry name" value="SUPEROXIDE DISMUTASE CU-ZN -RELATED"/>
    <property type="match status" value="1"/>
</dbReference>
<dbReference type="Proteomes" id="UP000301737">
    <property type="component" value="Unassembled WGS sequence"/>
</dbReference>
<comment type="caution">
    <text evidence="12">The sequence shown here is derived from an EMBL/GenBank/DDBJ whole genome shotgun (WGS) entry which is preliminary data.</text>
</comment>
<dbReference type="GO" id="GO:0005576">
    <property type="term" value="C:extracellular region"/>
    <property type="evidence" value="ECO:0007669"/>
    <property type="project" value="UniProtKB-SubCell"/>
</dbReference>
<dbReference type="InterPro" id="IPR024134">
    <property type="entry name" value="SOD_Cu/Zn_/chaperone"/>
</dbReference>
<organism evidence="12 13">
    <name type="scientific">Zygosaccharomyces mellis</name>
    <dbReference type="NCBI Taxonomy" id="42258"/>
    <lineage>
        <taxon>Eukaryota</taxon>
        <taxon>Fungi</taxon>
        <taxon>Dikarya</taxon>
        <taxon>Ascomycota</taxon>
        <taxon>Saccharomycotina</taxon>
        <taxon>Saccharomycetes</taxon>
        <taxon>Saccharomycetales</taxon>
        <taxon>Saccharomycetaceae</taxon>
        <taxon>Zygosaccharomyces</taxon>
    </lineage>
</organism>
<name>A0A4C2E5Y3_9SACH</name>
<evidence type="ECO:0000256" key="5">
    <source>
        <dbReference type="ARBA" id="ARBA00022525"/>
    </source>
</evidence>
<feature type="domain" description="Superoxide dismutase copper/zinc binding" evidence="11">
    <location>
        <begin position="43"/>
        <end position="156"/>
    </location>
</feature>
<dbReference type="EC" id="1.15.1.1" evidence="4"/>
<evidence type="ECO:0000256" key="9">
    <source>
        <dbReference type="ARBA" id="ARBA00049204"/>
    </source>
</evidence>
<evidence type="ECO:0000256" key="7">
    <source>
        <dbReference type="ARBA" id="ARBA00023026"/>
    </source>
</evidence>
<dbReference type="GO" id="GO:0004784">
    <property type="term" value="F:superoxide dismutase activity"/>
    <property type="evidence" value="ECO:0007669"/>
    <property type="project" value="UniProtKB-EC"/>
</dbReference>
<keyword evidence="5" id="KW-0964">Secreted</keyword>
<evidence type="ECO:0000313" key="12">
    <source>
        <dbReference type="EMBL" id="GCE97378.1"/>
    </source>
</evidence>
<dbReference type="Pfam" id="PF00080">
    <property type="entry name" value="Sod_Cu"/>
    <property type="match status" value="1"/>
</dbReference>
<evidence type="ECO:0000256" key="6">
    <source>
        <dbReference type="ARBA" id="ARBA00022862"/>
    </source>
</evidence>
<feature type="signal peptide" evidence="10">
    <location>
        <begin position="1"/>
        <end position="21"/>
    </location>
</feature>
<evidence type="ECO:0000256" key="3">
    <source>
        <dbReference type="ARBA" id="ARBA00010457"/>
    </source>
</evidence>
<gene>
    <name evidence="12" type="ORF">ZYGM_004933</name>
</gene>
<comment type="similarity">
    <text evidence="3">Belongs to the Cu-Zn superoxide dismutase family.</text>
</comment>
<keyword evidence="7" id="KW-0843">Virulence</keyword>
<dbReference type="FunFam" id="2.60.40.200:FF:000007">
    <property type="entry name" value="Cell surface Cu-only superoxide dismutase 5"/>
    <property type="match status" value="1"/>
</dbReference>
<evidence type="ECO:0000256" key="8">
    <source>
        <dbReference type="ARBA" id="ARBA00023157"/>
    </source>
</evidence>
<comment type="subcellular location">
    <subcellularLocation>
        <location evidence="1">Cell envelope</location>
    </subcellularLocation>
    <subcellularLocation>
        <location evidence="2">Secreted</location>
    </subcellularLocation>
</comment>
<evidence type="ECO:0000313" key="13">
    <source>
        <dbReference type="Proteomes" id="UP000301737"/>
    </source>
</evidence>
<sequence length="168" mass="18320">MHLASVIINSLGLALCALADAAPQVMDSPRNVKYKAEFCEVPEGSIKFKATSRGEVQVNVKLHDLPEKGGPFLYHVHEKPVPANGSCDATLGHLNPYDGSPNAIEAAYKEVGDLSGKHGNITKRSFKTSYVDPYLSLNKTDPAYIGNRSIVIHYANETRFACANITRY</sequence>
<proteinExistence type="inferred from homology"/>
<dbReference type="AlphaFoldDB" id="A0A4C2E5Y3"/>
<keyword evidence="6" id="KW-0049">Antioxidant</keyword>
<evidence type="ECO:0000256" key="2">
    <source>
        <dbReference type="ARBA" id="ARBA00004613"/>
    </source>
</evidence>
<dbReference type="InterPro" id="IPR036423">
    <property type="entry name" value="SOD-like_Cu/Zn_dom_sf"/>
</dbReference>
<dbReference type="Gene3D" id="2.60.40.200">
    <property type="entry name" value="Superoxide dismutase, copper/zinc binding domain"/>
    <property type="match status" value="1"/>
</dbReference>
<dbReference type="SUPFAM" id="SSF49329">
    <property type="entry name" value="Cu,Zn superoxide dismutase-like"/>
    <property type="match status" value="1"/>
</dbReference>
<protein>
    <recommendedName>
        <fullName evidence="4">superoxide dismutase</fullName>
        <ecNumber evidence="4">1.15.1.1</ecNumber>
    </recommendedName>
</protein>